<dbReference type="Pfam" id="PF23562">
    <property type="entry name" value="AMP-binding_C_3"/>
    <property type="match status" value="1"/>
</dbReference>
<dbReference type="GO" id="GO:0004467">
    <property type="term" value="F:long-chain fatty acid-CoA ligase activity"/>
    <property type="evidence" value="ECO:0007669"/>
    <property type="project" value="UniProtKB-EC"/>
</dbReference>
<dbReference type="GO" id="GO:0005524">
    <property type="term" value="F:ATP binding"/>
    <property type="evidence" value="ECO:0007669"/>
    <property type="project" value="UniProtKB-KW"/>
</dbReference>
<gene>
    <name evidence="5" type="ORF">IAB63_10200</name>
</gene>
<dbReference type="Gene3D" id="3.40.50.12780">
    <property type="entry name" value="N-terminal domain of ligase-like"/>
    <property type="match status" value="1"/>
</dbReference>
<evidence type="ECO:0000313" key="5">
    <source>
        <dbReference type="EMBL" id="HIU03610.1"/>
    </source>
</evidence>
<dbReference type="AlphaFoldDB" id="A0A9D1HHJ0"/>
<dbReference type="Pfam" id="PF00501">
    <property type="entry name" value="AMP-binding"/>
    <property type="match status" value="1"/>
</dbReference>
<dbReference type="Gene3D" id="3.30.300.30">
    <property type="match status" value="1"/>
</dbReference>
<evidence type="ECO:0000313" key="6">
    <source>
        <dbReference type="Proteomes" id="UP000824164"/>
    </source>
</evidence>
<dbReference type="PANTHER" id="PTHR43272:SF33">
    <property type="entry name" value="AMP-BINDING DOMAIN-CONTAINING PROTEIN-RELATED"/>
    <property type="match status" value="1"/>
</dbReference>
<sequence length="545" mass="60351">MKTSKPYEYSTFADYLEGIGEMYGDKPALSVYDRRGQETMLTYRQLSDKAKALATVFADRNLSGAHIGIVGENSLEWVIAYLGITASGNIAVCVDAEQSDANVEEMLVMADVQILFSGADSKNVGEKMLSAGKVEEHYELEGKGKDSVSGLCEKGEALIQEKGQWAHPVLDPYQTAALVFTSGTTSVSKMVLLSHHNILINVSDSLEGVEAGPKVFSALPCYHTYGMTTAVLDTLVRGAHLCLNGNMRTVMRDMMLSKPYCMTAVPLMVEAIYKQILLGAQKAGKQGMLDKMLRNAARKRRRNGDVSCPELEAMWQQYFGGLKLIICGGAHLSVEIEEAFELFGVHIMQGYGITECSPMVSANECHGGRLGSVGRTLACCQVRVVDEEIQVRGENVMKGYYKGEDQMKEVMDGEWFRTGDLGYVDKDGYIYITGRKKNLIVFKNGKKLSPEKLETLIMQIPIVKEVMVYGASQGTSADDVRLAASIYPDPELTKDMSTYDILDSLQNQINQINQTLPLYQHIQMVNIREQEFKKTASKKIKRYLA</sequence>
<comment type="catalytic activity">
    <reaction evidence="3">
        <text>a long-chain fatty acid + ATP + CoA = a long-chain fatty acyl-CoA + AMP + diphosphate</text>
        <dbReference type="Rhea" id="RHEA:15421"/>
        <dbReference type="ChEBI" id="CHEBI:30616"/>
        <dbReference type="ChEBI" id="CHEBI:33019"/>
        <dbReference type="ChEBI" id="CHEBI:57287"/>
        <dbReference type="ChEBI" id="CHEBI:57560"/>
        <dbReference type="ChEBI" id="CHEBI:83139"/>
        <dbReference type="ChEBI" id="CHEBI:456215"/>
        <dbReference type="EC" id="6.2.1.3"/>
    </reaction>
    <physiologicalReaction direction="left-to-right" evidence="3">
        <dbReference type="Rhea" id="RHEA:15422"/>
    </physiologicalReaction>
</comment>
<accession>A0A9D1HHJ0</accession>
<dbReference type="InterPro" id="IPR020845">
    <property type="entry name" value="AMP-binding_CS"/>
</dbReference>
<comment type="caution">
    <text evidence="5">The sequence shown here is derived from an EMBL/GenBank/DDBJ whole genome shotgun (WGS) entry which is preliminary data.</text>
</comment>
<reference evidence="5" key="1">
    <citation type="submission" date="2020-10" db="EMBL/GenBank/DDBJ databases">
        <authorList>
            <person name="Gilroy R."/>
        </authorList>
    </citation>
    <scope>NUCLEOTIDE SEQUENCE</scope>
    <source>
        <strain evidence="5">CHK187-14744</strain>
    </source>
</reference>
<evidence type="ECO:0000256" key="1">
    <source>
        <dbReference type="ARBA" id="ARBA00022741"/>
    </source>
</evidence>
<dbReference type="EMBL" id="DVLT01000064">
    <property type="protein sequence ID" value="HIU03610.1"/>
    <property type="molecule type" value="Genomic_DNA"/>
</dbReference>
<reference evidence="5" key="2">
    <citation type="journal article" date="2021" name="PeerJ">
        <title>Extensive microbial diversity within the chicken gut microbiome revealed by metagenomics and culture.</title>
        <authorList>
            <person name="Gilroy R."/>
            <person name="Ravi A."/>
            <person name="Getino M."/>
            <person name="Pursley I."/>
            <person name="Horton D.L."/>
            <person name="Alikhan N.F."/>
            <person name="Baker D."/>
            <person name="Gharbi K."/>
            <person name="Hall N."/>
            <person name="Watson M."/>
            <person name="Adriaenssens E.M."/>
            <person name="Foster-Nyarko E."/>
            <person name="Jarju S."/>
            <person name="Secka A."/>
            <person name="Antonio M."/>
            <person name="Oren A."/>
            <person name="Chaudhuri R.R."/>
            <person name="La Ragione R."/>
            <person name="Hildebrand F."/>
            <person name="Pallen M.J."/>
        </authorList>
    </citation>
    <scope>NUCLEOTIDE SEQUENCE</scope>
    <source>
        <strain evidence="5">CHK187-14744</strain>
    </source>
</reference>
<dbReference type="PROSITE" id="PS00455">
    <property type="entry name" value="AMP_BINDING"/>
    <property type="match status" value="1"/>
</dbReference>
<dbReference type="InterPro" id="IPR042099">
    <property type="entry name" value="ANL_N_sf"/>
</dbReference>
<dbReference type="SUPFAM" id="SSF56801">
    <property type="entry name" value="Acetyl-CoA synthetase-like"/>
    <property type="match status" value="1"/>
</dbReference>
<name>A0A9D1HHJ0_9FIRM</name>
<keyword evidence="2" id="KW-0067">ATP-binding</keyword>
<proteinExistence type="predicted"/>
<keyword evidence="1" id="KW-0547">Nucleotide-binding</keyword>
<dbReference type="GO" id="GO:0016020">
    <property type="term" value="C:membrane"/>
    <property type="evidence" value="ECO:0007669"/>
    <property type="project" value="TreeGrafter"/>
</dbReference>
<protein>
    <submittedName>
        <fullName evidence="5">AMP-binding protein</fullName>
    </submittedName>
</protein>
<evidence type="ECO:0000256" key="2">
    <source>
        <dbReference type="ARBA" id="ARBA00022840"/>
    </source>
</evidence>
<dbReference type="PANTHER" id="PTHR43272">
    <property type="entry name" value="LONG-CHAIN-FATTY-ACID--COA LIGASE"/>
    <property type="match status" value="1"/>
</dbReference>
<evidence type="ECO:0000256" key="3">
    <source>
        <dbReference type="ARBA" id="ARBA00024484"/>
    </source>
</evidence>
<organism evidence="5 6">
    <name type="scientific">Candidatus Onthocola gallistercoris</name>
    <dbReference type="NCBI Taxonomy" id="2840876"/>
    <lineage>
        <taxon>Bacteria</taxon>
        <taxon>Bacillati</taxon>
        <taxon>Bacillota</taxon>
        <taxon>Bacilli</taxon>
        <taxon>Candidatus Onthocola</taxon>
    </lineage>
</organism>
<feature type="domain" description="AMP-dependent synthetase/ligase" evidence="4">
    <location>
        <begin position="21"/>
        <end position="401"/>
    </location>
</feature>
<evidence type="ECO:0000259" key="4">
    <source>
        <dbReference type="Pfam" id="PF00501"/>
    </source>
</evidence>
<dbReference type="InterPro" id="IPR045851">
    <property type="entry name" value="AMP-bd_C_sf"/>
</dbReference>
<dbReference type="InterPro" id="IPR000873">
    <property type="entry name" value="AMP-dep_synth/lig_dom"/>
</dbReference>
<dbReference type="Proteomes" id="UP000824164">
    <property type="component" value="Unassembled WGS sequence"/>
</dbReference>